<protein>
    <recommendedName>
        <fullName evidence="1">Methyltransferase domain-containing protein</fullName>
    </recommendedName>
</protein>
<evidence type="ECO:0000313" key="2">
    <source>
        <dbReference type="EMBL" id="MFH4977999.1"/>
    </source>
</evidence>
<gene>
    <name evidence="2" type="ORF">AB6A40_004708</name>
</gene>
<dbReference type="SUPFAM" id="SSF53335">
    <property type="entry name" value="S-adenosyl-L-methionine-dependent methyltransferases"/>
    <property type="match status" value="1"/>
</dbReference>
<organism evidence="2 3">
    <name type="scientific">Gnathostoma spinigerum</name>
    <dbReference type="NCBI Taxonomy" id="75299"/>
    <lineage>
        <taxon>Eukaryota</taxon>
        <taxon>Metazoa</taxon>
        <taxon>Ecdysozoa</taxon>
        <taxon>Nematoda</taxon>
        <taxon>Chromadorea</taxon>
        <taxon>Rhabditida</taxon>
        <taxon>Spirurina</taxon>
        <taxon>Gnathostomatomorpha</taxon>
        <taxon>Gnathostomatoidea</taxon>
        <taxon>Gnathostomatidae</taxon>
        <taxon>Gnathostoma</taxon>
    </lineage>
</organism>
<keyword evidence="3" id="KW-1185">Reference proteome</keyword>
<dbReference type="Proteomes" id="UP001608902">
    <property type="component" value="Unassembled WGS sequence"/>
</dbReference>
<evidence type="ECO:0000313" key="3">
    <source>
        <dbReference type="Proteomes" id="UP001608902"/>
    </source>
</evidence>
<reference evidence="2 3" key="1">
    <citation type="submission" date="2024-08" db="EMBL/GenBank/DDBJ databases">
        <title>Gnathostoma spinigerum genome.</title>
        <authorList>
            <person name="Gonzalez-Bertolin B."/>
            <person name="Monzon S."/>
            <person name="Zaballos A."/>
            <person name="Jimenez P."/>
            <person name="Dekumyoy P."/>
            <person name="Varona S."/>
            <person name="Cuesta I."/>
            <person name="Sumanam S."/>
            <person name="Adisakwattana P."/>
            <person name="Gasser R.B."/>
            <person name="Hernandez-Gonzalez A."/>
            <person name="Young N.D."/>
            <person name="Perteguer M.J."/>
        </authorList>
    </citation>
    <scope>NUCLEOTIDE SEQUENCE [LARGE SCALE GENOMIC DNA]</scope>
    <source>
        <strain evidence="2">AL3</strain>
        <tissue evidence="2">Liver</tissue>
    </source>
</reference>
<dbReference type="InterPro" id="IPR029063">
    <property type="entry name" value="SAM-dependent_MTases_sf"/>
</dbReference>
<dbReference type="Pfam" id="PF13649">
    <property type="entry name" value="Methyltransf_25"/>
    <property type="match status" value="1"/>
</dbReference>
<feature type="domain" description="Methyltransferase" evidence="1">
    <location>
        <begin position="63"/>
        <end position="164"/>
    </location>
</feature>
<accession>A0ABD6EDA2</accession>
<proteinExistence type="predicted"/>
<name>A0ABD6EDA2_9BILA</name>
<dbReference type="CDD" id="cd02440">
    <property type="entry name" value="AdoMet_MTases"/>
    <property type="match status" value="1"/>
</dbReference>
<dbReference type="EMBL" id="JBGFUD010002781">
    <property type="protein sequence ID" value="MFH4977999.1"/>
    <property type="molecule type" value="Genomic_DNA"/>
</dbReference>
<comment type="caution">
    <text evidence="2">The sequence shown here is derived from an EMBL/GenBank/DDBJ whole genome shotgun (WGS) entry which is preliminary data.</text>
</comment>
<evidence type="ECO:0000259" key="1">
    <source>
        <dbReference type="Pfam" id="PF13649"/>
    </source>
</evidence>
<dbReference type="InterPro" id="IPR041698">
    <property type="entry name" value="Methyltransf_25"/>
</dbReference>
<sequence>MIFNVSKMFNKFARIALQDIASQYGMPMKGITGSLLTRYNANKTRFLEHAAFDALNCTEDDCILEIGFGRGEGIAYAYDKVKSGGGIVFGIDWSPYITELAQKRFVLEIAEEAKIKVDQIFELRNLPYPTDFFSGVFHVDTFYFWQQDAMVEICHEIYRVLKPGASLTCGLQLSRLKKLQKWGILTESQSDPTRYLLCLEPAGFSSVQMTYHRSKEGSEYQLISGKKPYSSEQTSDYDTVMEELEKEIKRDLLVEQVLKTRRPPSSVDVTLSPPDVKS</sequence>
<dbReference type="Gene3D" id="3.40.50.150">
    <property type="entry name" value="Vaccinia Virus protein VP39"/>
    <property type="match status" value="1"/>
</dbReference>
<dbReference type="AlphaFoldDB" id="A0ABD6EDA2"/>